<evidence type="ECO:0000256" key="7">
    <source>
        <dbReference type="SAM" id="Phobius"/>
    </source>
</evidence>
<protein>
    <submittedName>
        <fullName evidence="8">Uncharacterized protein</fullName>
    </submittedName>
</protein>
<evidence type="ECO:0000256" key="1">
    <source>
        <dbReference type="ARBA" id="ARBA00004167"/>
    </source>
</evidence>
<feature type="transmembrane region" description="Helical" evidence="7">
    <location>
        <begin position="242"/>
        <end position="264"/>
    </location>
</feature>
<organism evidence="8 9">
    <name type="scientific">Acer negundo</name>
    <name type="common">Box elder</name>
    <dbReference type="NCBI Taxonomy" id="4023"/>
    <lineage>
        <taxon>Eukaryota</taxon>
        <taxon>Viridiplantae</taxon>
        <taxon>Streptophyta</taxon>
        <taxon>Embryophyta</taxon>
        <taxon>Tracheophyta</taxon>
        <taxon>Spermatophyta</taxon>
        <taxon>Magnoliopsida</taxon>
        <taxon>eudicotyledons</taxon>
        <taxon>Gunneridae</taxon>
        <taxon>Pentapetalae</taxon>
        <taxon>rosids</taxon>
        <taxon>malvids</taxon>
        <taxon>Sapindales</taxon>
        <taxon>Sapindaceae</taxon>
        <taxon>Hippocastanoideae</taxon>
        <taxon>Acereae</taxon>
        <taxon>Acer</taxon>
    </lineage>
</organism>
<dbReference type="InterPro" id="IPR008511">
    <property type="entry name" value="ROH1-like"/>
</dbReference>
<sequence>MTFTDNQGSSSPFRAMSRSIFGAKREQVHSIEGKHESSADQLELESFQKQVTDRFNDLLVVDADELLSLAWLQKLLDAFVCCHEEFRVILLKNKELISKPPLDRLVAEFFERSLKALDICNATRDGIEKIRMWQKHLEIVLCALDSRQRAIGEGQLRRARKALMDLALTMLEEKDSGSVFSQRNRSFGHHNTSKDHHRRKSGHSRSLSWSVSPSWSATKQLQSIANNLMPPRGNEIAATNGFAIPIFAMSSVLVFVLWTLVAAIPCQDRGLNVHFSIPRQFSWGTPLHLLHDRIMEESKKREQRNSNGLLKEILSFDRCTRQLTDLVDFVHIPLPEEQKVEIDQGMEELSLVCEAFKNGLDPLERQVKEVFRKIMNMRTEGLEFLGRGSEEKGTEEIVVVAPFDVVRPLAVTAPLVDAVFSNCPLLFVFNAVSKASSRRSRSSTTYAANIRRCCTRSLKLLPSLLLDPPLNRFSEVIIVNTCSASYLQASTVRQLGSEIPSWPRVEMGSAQSPAESELLKMVGPSRSDYAVFLLLIDWAHQCLKLSQKRECHT</sequence>
<dbReference type="Pfam" id="PF05633">
    <property type="entry name" value="ROH1-like"/>
    <property type="match status" value="1"/>
</dbReference>
<comment type="subcellular location">
    <subcellularLocation>
        <location evidence="1">Membrane</location>
        <topology evidence="1">Single-pass membrane protein</topology>
    </subcellularLocation>
</comment>
<evidence type="ECO:0000256" key="4">
    <source>
        <dbReference type="ARBA" id="ARBA00023136"/>
    </source>
</evidence>
<evidence type="ECO:0000256" key="3">
    <source>
        <dbReference type="ARBA" id="ARBA00022989"/>
    </source>
</evidence>
<dbReference type="EMBL" id="JAJSOW010000102">
    <property type="protein sequence ID" value="KAI9176460.1"/>
    <property type="molecule type" value="Genomic_DNA"/>
</dbReference>
<keyword evidence="9" id="KW-1185">Reference proteome</keyword>
<comment type="caution">
    <text evidence="8">The sequence shown here is derived from an EMBL/GenBank/DDBJ whole genome shotgun (WGS) entry which is preliminary data.</text>
</comment>
<name>A0AAD5ISS8_ACENE</name>
<evidence type="ECO:0000256" key="2">
    <source>
        <dbReference type="ARBA" id="ARBA00022692"/>
    </source>
</evidence>
<feature type="region of interest" description="Disordered" evidence="6">
    <location>
        <begin position="177"/>
        <end position="211"/>
    </location>
</feature>
<evidence type="ECO:0000256" key="6">
    <source>
        <dbReference type="SAM" id="MobiDB-lite"/>
    </source>
</evidence>
<dbReference type="GO" id="GO:0016020">
    <property type="term" value="C:membrane"/>
    <property type="evidence" value="ECO:0007669"/>
    <property type="project" value="UniProtKB-SubCell"/>
</dbReference>
<proteinExistence type="inferred from homology"/>
<evidence type="ECO:0000313" key="9">
    <source>
        <dbReference type="Proteomes" id="UP001064489"/>
    </source>
</evidence>
<reference evidence="8" key="2">
    <citation type="submission" date="2023-02" db="EMBL/GenBank/DDBJ databases">
        <authorList>
            <person name="Swenson N.G."/>
            <person name="Wegrzyn J.L."/>
            <person name="Mcevoy S.L."/>
        </authorList>
    </citation>
    <scope>NUCLEOTIDE SEQUENCE</scope>
    <source>
        <strain evidence="8">91603</strain>
        <tissue evidence="8">Leaf</tissue>
    </source>
</reference>
<evidence type="ECO:0000313" key="8">
    <source>
        <dbReference type="EMBL" id="KAI9176460.1"/>
    </source>
</evidence>
<dbReference type="AlphaFoldDB" id="A0AAD5ISS8"/>
<accession>A0AAD5ISS8</accession>
<dbReference type="PANTHER" id="PTHR31509">
    <property type="entry name" value="BPS1-LIKE PROTEIN"/>
    <property type="match status" value="1"/>
</dbReference>
<evidence type="ECO:0000256" key="5">
    <source>
        <dbReference type="ARBA" id="ARBA00035114"/>
    </source>
</evidence>
<gene>
    <name evidence="8" type="ORF">LWI28_003117</name>
</gene>
<dbReference type="Proteomes" id="UP001064489">
    <property type="component" value="Chromosome 5"/>
</dbReference>
<comment type="similarity">
    <text evidence="5">Belongs to the ROH1 family.</text>
</comment>
<keyword evidence="4 7" id="KW-0472">Membrane</keyword>
<reference evidence="8" key="1">
    <citation type="journal article" date="2022" name="Plant J.">
        <title>Strategies of tolerance reflected in two North American maple genomes.</title>
        <authorList>
            <person name="McEvoy S.L."/>
            <person name="Sezen U.U."/>
            <person name="Trouern-Trend A."/>
            <person name="McMahon S.M."/>
            <person name="Schaberg P.G."/>
            <person name="Yang J."/>
            <person name="Wegrzyn J.L."/>
            <person name="Swenson N.G."/>
        </authorList>
    </citation>
    <scope>NUCLEOTIDE SEQUENCE</scope>
    <source>
        <strain evidence="8">91603</strain>
    </source>
</reference>
<keyword evidence="2 7" id="KW-0812">Transmembrane</keyword>
<keyword evidence="3 7" id="KW-1133">Transmembrane helix</keyword>